<dbReference type="Pfam" id="PF14346">
    <property type="entry name" value="DUF4398"/>
    <property type="match status" value="1"/>
</dbReference>
<reference evidence="3 4" key="1">
    <citation type="submission" date="2018-03" db="EMBL/GenBank/DDBJ databases">
        <title>Draft Genome Sequences of the Obligatory Marine Myxobacteria Enhygromyxa salina SWB007.</title>
        <authorList>
            <person name="Poehlein A."/>
            <person name="Moghaddam J.A."/>
            <person name="Harms H."/>
            <person name="Alanjari M."/>
            <person name="Koenig G.M."/>
            <person name="Daniel R."/>
            <person name="Schaeberle T.F."/>
        </authorList>
    </citation>
    <scope>NUCLEOTIDE SEQUENCE [LARGE SCALE GENOMIC DNA]</scope>
    <source>
        <strain evidence="3 4">SWB007</strain>
    </source>
</reference>
<comment type="caution">
    <text evidence="3">The sequence shown here is derived from an EMBL/GenBank/DDBJ whole genome shotgun (WGS) entry which is preliminary data.</text>
</comment>
<feature type="region of interest" description="Disordered" evidence="1">
    <location>
        <begin position="142"/>
        <end position="181"/>
    </location>
</feature>
<dbReference type="AlphaFoldDB" id="A0A2S9Y614"/>
<feature type="region of interest" description="Disordered" evidence="1">
    <location>
        <begin position="1"/>
        <end position="25"/>
    </location>
</feature>
<sequence>MLPAPGSPAGPKSREFSVHPPTTRPTVSARLAPRFATRLATRLIGLACVVACAGCGPFGYLKKVATDATRAVADAEAAGAEEYAPYEYWGAVAYLEQSKILMGYSEYERSFDFGERSKQLANEAKVKAQRVKKGGSVVRDEAVAAPTDMVDSEGKQIDSIDEVERDDAGEKKDGANTGSKG</sequence>
<dbReference type="Proteomes" id="UP000238823">
    <property type="component" value="Unassembled WGS sequence"/>
</dbReference>
<evidence type="ECO:0000313" key="4">
    <source>
        <dbReference type="Proteomes" id="UP000238823"/>
    </source>
</evidence>
<evidence type="ECO:0000313" key="3">
    <source>
        <dbReference type="EMBL" id="PRQ00549.1"/>
    </source>
</evidence>
<feature type="domain" description="DUF4398" evidence="2">
    <location>
        <begin position="66"/>
        <end position="131"/>
    </location>
</feature>
<protein>
    <recommendedName>
        <fullName evidence="2">DUF4398 domain-containing protein</fullName>
    </recommendedName>
</protein>
<proteinExistence type="predicted"/>
<dbReference type="InterPro" id="IPR025511">
    <property type="entry name" value="DUF4398"/>
</dbReference>
<gene>
    <name evidence="3" type="ORF">ENSA7_60430</name>
</gene>
<dbReference type="Gene3D" id="1.20.1270.390">
    <property type="match status" value="1"/>
</dbReference>
<evidence type="ECO:0000259" key="2">
    <source>
        <dbReference type="Pfam" id="PF14346"/>
    </source>
</evidence>
<name>A0A2S9Y614_9BACT</name>
<dbReference type="EMBL" id="PVNL01000118">
    <property type="protein sequence ID" value="PRQ00549.1"/>
    <property type="molecule type" value="Genomic_DNA"/>
</dbReference>
<evidence type="ECO:0000256" key="1">
    <source>
        <dbReference type="SAM" id="MobiDB-lite"/>
    </source>
</evidence>
<accession>A0A2S9Y614</accession>
<organism evidence="3 4">
    <name type="scientific">Enhygromyxa salina</name>
    <dbReference type="NCBI Taxonomy" id="215803"/>
    <lineage>
        <taxon>Bacteria</taxon>
        <taxon>Pseudomonadati</taxon>
        <taxon>Myxococcota</taxon>
        <taxon>Polyangia</taxon>
        <taxon>Nannocystales</taxon>
        <taxon>Nannocystaceae</taxon>
        <taxon>Enhygromyxa</taxon>
    </lineage>
</organism>